<comment type="caution">
    <text evidence="16">The sequence shown here is derived from an EMBL/GenBank/DDBJ whole genome shotgun (WGS) entry which is preliminary data.</text>
</comment>
<dbReference type="SUPFAM" id="SSF54909">
    <property type="entry name" value="Dimeric alpha+beta barrel"/>
    <property type="match status" value="1"/>
</dbReference>
<evidence type="ECO:0000259" key="14">
    <source>
        <dbReference type="Pfam" id="PF04261"/>
    </source>
</evidence>
<gene>
    <name evidence="16" type="ORF">A6769_32770</name>
</gene>
<dbReference type="PROSITE" id="PS51318">
    <property type="entry name" value="TAT"/>
    <property type="match status" value="1"/>
</dbReference>
<dbReference type="GO" id="GO:0005829">
    <property type="term" value="C:cytosol"/>
    <property type="evidence" value="ECO:0007669"/>
    <property type="project" value="TreeGrafter"/>
</dbReference>
<evidence type="ECO:0000256" key="6">
    <source>
        <dbReference type="ARBA" id="ARBA00023002"/>
    </source>
</evidence>
<dbReference type="GO" id="GO:0046872">
    <property type="term" value="F:metal ion binding"/>
    <property type="evidence" value="ECO:0007669"/>
    <property type="project" value="UniProtKB-KW"/>
</dbReference>
<reference evidence="16 17" key="1">
    <citation type="submission" date="2016-04" db="EMBL/GenBank/DDBJ databases">
        <authorList>
            <person name="Evans L.H."/>
            <person name="Alamgir A."/>
            <person name="Owens N."/>
            <person name="Weber N.D."/>
            <person name="Virtaneva K."/>
            <person name="Barbian K."/>
            <person name="Babar A."/>
            <person name="Rosenke K."/>
        </authorList>
    </citation>
    <scope>NUCLEOTIDE SEQUENCE [LARGE SCALE GENOMIC DNA]</scope>
    <source>
        <strain evidence="16">NIES-2108</strain>
    </source>
</reference>
<dbReference type="PROSITE" id="PS51404">
    <property type="entry name" value="DYP_PEROXIDASE"/>
    <property type="match status" value="1"/>
</dbReference>
<evidence type="ECO:0000256" key="2">
    <source>
        <dbReference type="ARBA" id="ARBA00022559"/>
    </source>
</evidence>
<evidence type="ECO:0000256" key="12">
    <source>
        <dbReference type="ARBA" id="ARBA00048856"/>
    </source>
</evidence>
<dbReference type="GO" id="GO:0004601">
    <property type="term" value="F:peroxidase activity"/>
    <property type="evidence" value="ECO:0007669"/>
    <property type="project" value="UniProtKB-KW"/>
</dbReference>
<dbReference type="GO" id="GO:0030313">
    <property type="term" value="C:cell envelope"/>
    <property type="evidence" value="ECO:0007669"/>
    <property type="project" value="UniProtKB-SubCell"/>
</dbReference>
<dbReference type="EC" id="1.11.1.-" evidence="13"/>
<dbReference type="PANTHER" id="PTHR30521">
    <property type="entry name" value="DEFERROCHELATASE/PEROXIDASE"/>
    <property type="match status" value="1"/>
</dbReference>
<dbReference type="InterPro" id="IPR006314">
    <property type="entry name" value="Dyp_peroxidase"/>
</dbReference>
<dbReference type="PANTHER" id="PTHR30521:SF4">
    <property type="entry name" value="DEFERROCHELATASE"/>
    <property type="match status" value="1"/>
</dbReference>
<evidence type="ECO:0000256" key="1">
    <source>
        <dbReference type="ARBA" id="ARBA00004196"/>
    </source>
</evidence>
<sequence length="412" mass="45252">MTPRISRRDLLIGMAAAGGVAALTSWGYRTLSETAEDPSEETVPFFGIHQAGIITPVPASALMVAFDTTAKTKPDLVRLFQTLSDRIQFLMAGGTPKLRDPKFPPSDSGILGSVVVPDNLSITLAVGDSLFDNRFGLGKLKPKRLNTMPGFPNDQLDPNLCHGDILLQFCANTEEANIHALRDIIKNLPDLITLRWQIEGFLPPNTHKKLGKTTVRNLLGFKDGTANLDASDDKLMNRIVWVKPNNGEPAWTVGGSYQVVRVIRNLVERWDRTPLQEQQTIIGRSKDSGAPLGMNHEKDIPNYAQDPKGQQIPLDAHIRLANPRKSELGLILRRGFNYSRGFDKAGQLDMGLLFVCFQADLEKGFVTVQNRLIGEPLEEYIRPIGGGYFFALPGVKAVGGYLGQSLLEASTV</sequence>
<evidence type="ECO:0000256" key="10">
    <source>
        <dbReference type="ARBA" id="ARBA00033771"/>
    </source>
</evidence>
<proteinExistence type="inferred from homology"/>
<feature type="domain" description="Dyp-type peroxidase C-terminal" evidence="15">
    <location>
        <begin position="215"/>
        <end position="396"/>
    </location>
</feature>
<dbReference type="NCBIfam" id="TIGR01413">
    <property type="entry name" value="Dyp_perox_fam"/>
    <property type="match status" value="1"/>
</dbReference>
<comment type="catalytic activity">
    <reaction evidence="12">
        <text>heme b + 2 H(+) = protoporphyrin IX + Fe(2+)</text>
        <dbReference type="Rhea" id="RHEA:22584"/>
        <dbReference type="ChEBI" id="CHEBI:15378"/>
        <dbReference type="ChEBI" id="CHEBI:29033"/>
        <dbReference type="ChEBI" id="CHEBI:57306"/>
        <dbReference type="ChEBI" id="CHEBI:60344"/>
        <dbReference type="EC" id="4.98.1.1"/>
    </reaction>
    <physiologicalReaction direction="left-to-right" evidence="12">
        <dbReference type="Rhea" id="RHEA:22585"/>
    </physiologicalReaction>
</comment>
<dbReference type="InterPro" id="IPR011008">
    <property type="entry name" value="Dimeric_a/b-barrel"/>
</dbReference>
<comment type="subcellular location">
    <subcellularLocation>
        <location evidence="1">Cell envelope</location>
    </subcellularLocation>
</comment>
<evidence type="ECO:0000313" key="17">
    <source>
        <dbReference type="Proteomes" id="UP000252085"/>
    </source>
</evidence>
<keyword evidence="5" id="KW-0732">Signal</keyword>
<dbReference type="InterPro" id="IPR048327">
    <property type="entry name" value="Dyp_perox_N"/>
</dbReference>
<dbReference type="InterPro" id="IPR006311">
    <property type="entry name" value="TAT_signal"/>
</dbReference>
<dbReference type="Pfam" id="PF20628">
    <property type="entry name" value="Dyp_perox_C"/>
    <property type="match status" value="1"/>
</dbReference>
<name>A0A367R3B7_NOSPU</name>
<comment type="function">
    <text evidence="13">Involved in the recovery of exogenous heme iron. Extracts iron from heme while preserving the protoporphyrin ring intact.</text>
</comment>
<evidence type="ECO:0000256" key="8">
    <source>
        <dbReference type="ARBA" id="ARBA00023239"/>
    </source>
</evidence>
<evidence type="ECO:0000259" key="15">
    <source>
        <dbReference type="Pfam" id="PF20628"/>
    </source>
</evidence>
<dbReference type="GO" id="GO:0020037">
    <property type="term" value="F:heme binding"/>
    <property type="evidence" value="ECO:0007669"/>
    <property type="project" value="InterPro"/>
</dbReference>
<keyword evidence="7 13" id="KW-0408">Iron</keyword>
<comment type="similarity">
    <text evidence="9 13">Belongs to the DyP-type peroxidase family.</text>
</comment>
<dbReference type="Pfam" id="PF04261">
    <property type="entry name" value="Dyp_perox_N"/>
    <property type="match status" value="1"/>
</dbReference>
<evidence type="ECO:0000256" key="11">
    <source>
        <dbReference type="ARBA" id="ARBA00033775"/>
    </source>
</evidence>
<evidence type="ECO:0000256" key="5">
    <source>
        <dbReference type="ARBA" id="ARBA00022729"/>
    </source>
</evidence>
<keyword evidence="8" id="KW-0456">Lyase</keyword>
<evidence type="ECO:0000256" key="7">
    <source>
        <dbReference type="ARBA" id="ARBA00023004"/>
    </source>
</evidence>
<evidence type="ECO:0000256" key="3">
    <source>
        <dbReference type="ARBA" id="ARBA00022617"/>
    </source>
</evidence>
<dbReference type="NCBIfam" id="TIGR01412">
    <property type="entry name" value="tat_substr_1"/>
    <property type="match status" value="1"/>
</dbReference>
<dbReference type="InterPro" id="IPR048328">
    <property type="entry name" value="Dyp_perox_C"/>
</dbReference>
<keyword evidence="6 13" id="KW-0560">Oxidoreductase</keyword>
<evidence type="ECO:0000256" key="9">
    <source>
        <dbReference type="ARBA" id="ARBA00025737"/>
    </source>
</evidence>
<feature type="domain" description="Dyp-type peroxidase N-terminal" evidence="14">
    <location>
        <begin position="50"/>
        <end position="201"/>
    </location>
</feature>
<keyword evidence="2 13" id="KW-0575">Peroxidase</keyword>
<evidence type="ECO:0000313" key="16">
    <source>
        <dbReference type="EMBL" id="RCJ30699.1"/>
    </source>
</evidence>
<accession>A0A367R3B7</accession>
<evidence type="ECO:0000256" key="13">
    <source>
        <dbReference type="RuleBase" id="RU365017"/>
    </source>
</evidence>
<dbReference type="AlphaFoldDB" id="A0A367R3B7"/>
<keyword evidence="3 13" id="KW-0349">Heme</keyword>
<organism evidence="16 17">
    <name type="scientific">Nostoc punctiforme NIES-2108</name>
    <dbReference type="NCBI Taxonomy" id="1356359"/>
    <lineage>
        <taxon>Bacteria</taxon>
        <taxon>Bacillati</taxon>
        <taxon>Cyanobacteriota</taxon>
        <taxon>Cyanophyceae</taxon>
        <taxon>Nostocales</taxon>
        <taxon>Nostocaceae</taxon>
        <taxon>Nostoc</taxon>
    </lineage>
</organism>
<dbReference type="GO" id="GO:0004325">
    <property type="term" value="F:ferrochelatase activity"/>
    <property type="evidence" value="ECO:0007669"/>
    <property type="project" value="UniProtKB-EC"/>
</dbReference>
<dbReference type="Proteomes" id="UP000252085">
    <property type="component" value="Unassembled WGS sequence"/>
</dbReference>
<protein>
    <recommendedName>
        <fullName evidence="10 13">Deferrochelatase</fullName>
        <ecNumber evidence="13">1.11.1.-</ecNumber>
    </recommendedName>
    <alternativeName>
        <fullName evidence="11 13">Peroxidase EfeB</fullName>
    </alternativeName>
</protein>
<dbReference type="InterPro" id="IPR006313">
    <property type="entry name" value="EfeB/EfeN"/>
</dbReference>
<evidence type="ECO:0000256" key="4">
    <source>
        <dbReference type="ARBA" id="ARBA00022723"/>
    </source>
</evidence>
<comment type="cofactor">
    <cofactor evidence="13">
        <name>heme b</name>
        <dbReference type="ChEBI" id="CHEBI:60344"/>
    </cofactor>
    <text evidence="13">Binds 1 heme b (iron(II)-protoporphyrin IX) group non-covalently per subunit.</text>
</comment>
<dbReference type="GO" id="GO:0033212">
    <property type="term" value="P:iron import into cell"/>
    <property type="evidence" value="ECO:0007669"/>
    <property type="project" value="InterPro"/>
</dbReference>
<dbReference type="EMBL" id="LXQE01000183">
    <property type="protein sequence ID" value="RCJ30699.1"/>
    <property type="molecule type" value="Genomic_DNA"/>
</dbReference>
<keyword evidence="4 13" id="KW-0479">Metal-binding</keyword>